<protein>
    <submittedName>
        <fullName evidence="1">Uncharacterized protein</fullName>
    </submittedName>
</protein>
<organism evidence="1 2">
    <name type="scientific">Streptococcus oralis</name>
    <dbReference type="NCBI Taxonomy" id="1303"/>
    <lineage>
        <taxon>Bacteria</taxon>
        <taxon>Bacillati</taxon>
        <taxon>Bacillota</taxon>
        <taxon>Bacilli</taxon>
        <taxon>Lactobacillales</taxon>
        <taxon>Streptococcaceae</taxon>
        <taxon>Streptococcus</taxon>
    </lineage>
</organism>
<evidence type="ECO:0000313" key="2">
    <source>
        <dbReference type="Proteomes" id="UP000269220"/>
    </source>
</evidence>
<reference evidence="1 2" key="1">
    <citation type="submission" date="2018-11" db="EMBL/GenBank/DDBJ databases">
        <title>Species Designations Belie Phenotypic and Genotypic Heterogeneity in Oral Streptococci.</title>
        <authorList>
            <person name="Velsko I."/>
        </authorList>
    </citation>
    <scope>NUCLEOTIDE SEQUENCE [LARGE SCALE GENOMIC DNA]</scope>
    <source>
        <strain evidence="1 2">BCC05</strain>
    </source>
</reference>
<gene>
    <name evidence="1" type="ORF">D8800_06955</name>
</gene>
<name>A0A3R9LJN9_STROR</name>
<evidence type="ECO:0000313" key="1">
    <source>
        <dbReference type="EMBL" id="RSK21258.1"/>
    </source>
</evidence>
<dbReference type="Proteomes" id="UP000269220">
    <property type="component" value="Unassembled WGS sequence"/>
</dbReference>
<comment type="caution">
    <text evidence="1">The sequence shown here is derived from an EMBL/GenBank/DDBJ whole genome shotgun (WGS) entry which is preliminary data.</text>
</comment>
<dbReference type="EMBL" id="RMVN01000008">
    <property type="protein sequence ID" value="RSK21258.1"/>
    <property type="molecule type" value="Genomic_DNA"/>
</dbReference>
<dbReference type="AlphaFoldDB" id="A0A3R9LJN9"/>
<accession>A0A3R9LJN9</accession>
<sequence>MNEIGRMTMYEYDLLMTGVLLRKQDEDELLHRSAWLSRQVEATKSDGKTPLYRKYSDFYKKKDTNKQKYQLSDKEKQLLLRANM</sequence>
<proteinExistence type="predicted"/>